<feature type="signal peptide" evidence="2">
    <location>
        <begin position="1"/>
        <end position="26"/>
    </location>
</feature>
<comment type="caution">
    <text evidence="4">The sequence shown here is derived from an EMBL/GenBank/DDBJ whole genome shotgun (WGS) entry which is preliminary data.</text>
</comment>
<evidence type="ECO:0000256" key="2">
    <source>
        <dbReference type="SAM" id="SignalP"/>
    </source>
</evidence>
<dbReference type="AlphaFoldDB" id="A0A916XB81"/>
<proteinExistence type="predicted"/>
<evidence type="ECO:0000313" key="5">
    <source>
        <dbReference type="Proteomes" id="UP000641514"/>
    </source>
</evidence>
<keyword evidence="2" id="KW-0732">Signal</keyword>
<feature type="chain" id="PRO_5037548489" description="Phosphodiester glycosidase domain-containing protein" evidence="2">
    <location>
        <begin position="27"/>
        <end position="428"/>
    </location>
</feature>
<dbReference type="EMBL" id="BMJH01000001">
    <property type="protein sequence ID" value="GGC61054.1"/>
    <property type="molecule type" value="Genomic_DNA"/>
</dbReference>
<accession>A0A916XB81</accession>
<sequence length="428" mass="44684">MSAWLRLMTVTVAAAMSVVVAPLAAADNSGSGSTEARQAYSDAIDTSAGRVVAYQTGANFPMAMQRQDRSWYSTPRDARIVVVPNARRTITGRLLLDAQGGSDRCANTPGTQTSDGTQLRSALFSADEAWRALDNPAVLINTNFFDVRPQLSGRSWRETLCSAPFGVYFDNSSTASAGESVEAAERAFYSGPKGLTGELEQGWGRLATFVISGDGTGDSSVEMLVAPSPFDNDAAEARLRELQDSGRIFTAFSGLSILHPSGAVDIPDGVRTARSAIGYSPAFDRLFVVQAGSALDPSSGLTQEELGDLFRGLGATMAVQLDSGGSSALVINRHSGVFWAGEGVNDGAAPAGACPELHDAVCSPGMTASGQSRQVPSWLGIGTPVFADGEPGDGEPGDGEPVYGEIGDGEIGDGEHTEMPDELPEYLD</sequence>
<protein>
    <recommendedName>
        <fullName evidence="3">Phosphodiester glycosidase domain-containing protein</fullName>
    </recommendedName>
</protein>
<organism evidence="4 5">
    <name type="scientific">Hoyosella rhizosphaerae</name>
    <dbReference type="NCBI Taxonomy" id="1755582"/>
    <lineage>
        <taxon>Bacteria</taxon>
        <taxon>Bacillati</taxon>
        <taxon>Actinomycetota</taxon>
        <taxon>Actinomycetes</taxon>
        <taxon>Mycobacteriales</taxon>
        <taxon>Hoyosellaceae</taxon>
        <taxon>Hoyosella</taxon>
    </lineage>
</organism>
<dbReference type="RefSeq" id="WP_188671520.1">
    <property type="nucleotide sequence ID" value="NZ_BMJH01000001.1"/>
</dbReference>
<name>A0A916XB81_9ACTN</name>
<dbReference type="InterPro" id="IPR018711">
    <property type="entry name" value="NAGPA"/>
</dbReference>
<evidence type="ECO:0000259" key="3">
    <source>
        <dbReference type="Pfam" id="PF09992"/>
    </source>
</evidence>
<dbReference type="Pfam" id="PF09992">
    <property type="entry name" value="NAGPA"/>
    <property type="match status" value="1"/>
</dbReference>
<keyword evidence="5" id="KW-1185">Reference proteome</keyword>
<evidence type="ECO:0000313" key="4">
    <source>
        <dbReference type="EMBL" id="GGC61054.1"/>
    </source>
</evidence>
<feature type="domain" description="Phosphodiester glycosidase" evidence="3">
    <location>
        <begin position="270"/>
        <end position="335"/>
    </location>
</feature>
<evidence type="ECO:0000256" key="1">
    <source>
        <dbReference type="SAM" id="MobiDB-lite"/>
    </source>
</evidence>
<gene>
    <name evidence="4" type="ORF">GCM10011410_11910</name>
</gene>
<reference evidence="4" key="2">
    <citation type="submission" date="2020-09" db="EMBL/GenBank/DDBJ databases">
        <authorList>
            <person name="Sun Q."/>
            <person name="Zhou Y."/>
        </authorList>
    </citation>
    <scope>NUCLEOTIDE SEQUENCE</scope>
    <source>
        <strain evidence="4">CGMCC 1.15478</strain>
    </source>
</reference>
<feature type="region of interest" description="Disordered" evidence="1">
    <location>
        <begin position="387"/>
        <end position="428"/>
    </location>
</feature>
<dbReference type="Proteomes" id="UP000641514">
    <property type="component" value="Unassembled WGS sequence"/>
</dbReference>
<reference evidence="4" key="1">
    <citation type="journal article" date="2014" name="Int. J. Syst. Evol. Microbiol.">
        <title>Complete genome sequence of Corynebacterium casei LMG S-19264T (=DSM 44701T), isolated from a smear-ripened cheese.</title>
        <authorList>
            <consortium name="US DOE Joint Genome Institute (JGI-PGF)"/>
            <person name="Walter F."/>
            <person name="Albersmeier A."/>
            <person name="Kalinowski J."/>
            <person name="Ruckert C."/>
        </authorList>
    </citation>
    <scope>NUCLEOTIDE SEQUENCE</scope>
    <source>
        <strain evidence="4">CGMCC 1.15478</strain>
    </source>
</reference>